<dbReference type="CDD" id="cd13578">
    <property type="entry name" value="PBP2_Bug27"/>
    <property type="match status" value="1"/>
</dbReference>
<evidence type="ECO:0000256" key="1">
    <source>
        <dbReference type="ARBA" id="ARBA00006987"/>
    </source>
</evidence>
<evidence type="ECO:0000313" key="4">
    <source>
        <dbReference type="Proteomes" id="UP000031843"/>
    </source>
</evidence>
<feature type="chain" id="PRO_5002173973" evidence="2">
    <location>
        <begin position="39"/>
        <end position="348"/>
    </location>
</feature>
<keyword evidence="4" id="KW-1185">Reference proteome</keyword>
<dbReference type="InterPro" id="IPR042100">
    <property type="entry name" value="Bug_dom1"/>
</dbReference>
<gene>
    <name evidence="3" type="ORF">RR42_s1726</name>
</gene>
<organism evidence="3 4">
    <name type="scientific">Cupriavidus basilensis</name>
    <dbReference type="NCBI Taxonomy" id="68895"/>
    <lineage>
        <taxon>Bacteria</taxon>
        <taxon>Pseudomonadati</taxon>
        <taxon>Pseudomonadota</taxon>
        <taxon>Betaproteobacteria</taxon>
        <taxon>Burkholderiales</taxon>
        <taxon>Burkholderiaceae</taxon>
        <taxon>Cupriavidus</taxon>
    </lineage>
</organism>
<proteinExistence type="inferred from homology"/>
<dbReference type="PIRSF" id="PIRSF017082">
    <property type="entry name" value="YflP"/>
    <property type="match status" value="1"/>
</dbReference>
<dbReference type="OrthoDB" id="8855218at2"/>
<dbReference type="RefSeq" id="WP_082055139.1">
    <property type="nucleotide sequence ID" value="NZ_CP010537.1"/>
</dbReference>
<evidence type="ECO:0000256" key="2">
    <source>
        <dbReference type="SAM" id="SignalP"/>
    </source>
</evidence>
<evidence type="ECO:0000313" key="3">
    <source>
        <dbReference type="EMBL" id="AJG23314.1"/>
    </source>
</evidence>
<dbReference type="SUPFAM" id="SSF53850">
    <property type="entry name" value="Periplasmic binding protein-like II"/>
    <property type="match status" value="1"/>
</dbReference>
<dbReference type="Pfam" id="PF03401">
    <property type="entry name" value="TctC"/>
    <property type="match status" value="1"/>
</dbReference>
<dbReference type="KEGG" id="cbw:RR42_s1726"/>
<dbReference type="PANTHER" id="PTHR42928">
    <property type="entry name" value="TRICARBOXYLATE-BINDING PROTEIN"/>
    <property type="match status" value="1"/>
</dbReference>
<dbReference type="Proteomes" id="UP000031843">
    <property type="component" value="Chromosome secondary"/>
</dbReference>
<dbReference type="InterPro" id="IPR006311">
    <property type="entry name" value="TAT_signal"/>
</dbReference>
<sequence>MPSRFRVLNTQHSTQPTKHRRSALRLALLATLATTALAALGASPARAADDFPQRPMRMVLPYPPGGPTDLLARVVAVKMGDTLGQTVVIDNKPGASGMIGAEMVAKAAPDGYTILANASLHVINPSIYPKMRYDALRDFVPVTQLADVPLVLVVNNDSPVKTVQDLIAYAKAKGGSINFGSAGNASAQQLAGESFKFAANVSMQHVPYKGSSPALTDLMGGQIQLMFDSMPSAMPFIKAGKLRAVAVTTLKRARALPDVPTVAESGLPGFNISTWYGLWAPRATPAPIVEKLAAHAAQALRQPDVQRQYADMGAEPVGSSPAEFARYTEAEGKKWAEIVRKSGAKADQ</sequence>
<name>A0A0C4YMM9_9BURK</name>
<reference evidence="3 4" key="1">
    <citation type="journal article" date="2015" name="Genome Announc.">
        <title>Complete Genome Sequence of Cupriavidus basilensis 4G11, Isolated from the Oak Ridge Field Research Center Site.</title>
        <authorList>
            <person name="Ray J."/>
            <person name="Waters R.J."/>
            <person name="Skerker J.M."/>
            <person name="Kuehl J.V."/>
            <person name="Price M.N."/>
            <person name="Huang J."/>
            <person name="Chakraborty R."/>
            <person name="Arkin A.P."/>
            <person name="Deutschbauer A."/>
        </authorList>
    </citation>
    <scope>NUCLEOTIDE SEQUENCE [LARGE SCALE GENOMIC DNA]</scope>
    <source>
        <strain evidence="3">4G11</strain>
    </source>
</reference>
<protein>
    <submittedName>
        <fullName evidence="3">Tricarboxylate transport protein TctC</fullName>
    </submittedName>
</protein>
<feature type="signal peptide" evidence="2">
    <location>
        <begin position="1"/>
        <end position="38"/>
    </location>
</feature>
<dbReference type="AlphaFoldDB" id="A0A0C4YMM9"/>
<dbReference type="InterPro" id="IPR005064">
    <property type="entry name" value="BUG"/>
</dbReference>
<dbReference type="Gene3D" id="3.40.190.10">
    <property type="entry name" value="Periplasmic binding protein-like II"/>
    <property type="match status" value="1"/>
</dbReference>
<comment type="similarity">
    <text evidence="1">Belongs to the UPF0065 (bug) family.</text>
</comment>
<dbReference type="Gene3D" id="3.40.190.150">
    <property type="entry name" value="Bordetella uptake gene, domain 1"/>
    <property type="match status" value="1"/>
</dbReference>
<dbReference type="EMBL" id="CP010537">
    <property type="protein sequence ID" value="AJG23314.1"/>
    <property type="molecule type" value="Genomic_DNA"/>
</dbReference>
<dbReference type="PROSITE" id="PS51318">
    <property type="entry name" value="TAT"/>
    <property type="match status" value="1"/>
</dbReference>
<accession>A0A0C4YMM9</accession>
<dbReference type="STRING" id="68895.RR42_s1726"/>
<keyword evidence="2" id="KW-0732">Signal</keyword>
<dbReference type="PANTHER" id="PTHR42928:SF5">
    <property type="entry name" value="BLR1237 PROTEIN"/>
    <property type="match status" value="1"/>
</dbReference>